<keyword evidence="3" id="KW-1185">Reference proteome</keyword>
<evidence type="ECO:0000313" key="2">
    <source>
        <dbReference type="EMBL" id="QBG35600.1"/>
    </source>
</evidence>
<feature type="chain" id="PRO_5020393935" evidence="1">
    <location>
        <begin position="26"/>
        <end position="174"/>
    </location>
</feature>
<proteinExistence type="predicted"/>
<reference evidence="2 3" key="1">
    <citation type="submission" date="2018-12" db="EMBL/GenBank/DDBJ databases">
        <title>Complete genome of Litorilituus sediminis.</title>
        <authorList>
            <person name="Liu A."/>
            <person name="Rong J."/>
        </authorList>
    </citation>
    <scope>NUCLEOTIDE SEQUENCE [LARGE SCALE GENOMIC DNA]</scope>
    <source>
        <strain evidence="2 3">JCM 17549</strain>
    </source>
</reference>
<dbReference type="KEGG" id="lsd:EMK97_07680"/>
<evidence type="ECO:0000313" key="3">
    <source>
        <dbReference type="Proteomes" id="UP000290244"/>
    </source>
</evidence>
<organism evidence="2 3">
    <name type="scientific">Litorilituus sediminis</name>
    <dbReference type="NCBI Taxonomy" id="718192"/>
    <lineage>
        <taxon>Bacteria</taxon>
        <taxon>Pseudomonadati</taxon>
        <taxon>Pseudomonadota</taxon>
        <taxon>Gammaproteobacteria</taxon>
        <taxon>Alteromonadales</taxon>
        <taxon>Colwelliaceae</taxon>
        <taxon>Litorilituus</taxon>
    </lineage>
</organism>
<dbReference type="Proteomes" id="UP000290244">
    <property type="component" value="Chromosome"/>
</dbReference>
<dbReference type="AlphaFoldDB" id="A0A4V0ZG03"/>
<sequence>MTSLSKFRKVIIASFVLIFTLPVQANTSKFKVVSIKNNTNKQSTFINHESTNRQKTQNQANDVQAAFNLSMMQCAAYLRNEEASKSSKACSAAVQHIELMDANTQQSRYLKSLSYSNRAIAKYSNNDESGALNDLVRAILIDSNAITRSNLTLMSSLLKNKAEDISPEYISLSD</sequence>
<evidence type="ECO:0000256" key="1">
    <source>
        <dbReference type="SAM" id="SignalP"/>
    </source>
</evidence>
<name>A0A4V0ZG03_9GAMM</name>
<accession>A0A4V0ZG03</accession>
<dbReference type="EMBL" id="CP034759">
    <property type="protein sequence ID" value="QBG35600.1"/>
    <property type="molecule type" value="Genomic_DNA"/>
</dbReference>
<keyword evidence="1" id="KW-0732">Signal</keyword>
<protein>
    <submittedName>
        <fullName evidence="2">Uncharacterized protein</fullName>
    </submittedName>
</protein>
<dbReference type="RefSeq" id="WP_130600934.1">
    <property type="nucleotide sequence ID" value="NZ_CP034759.1"/>
</dbReference>
<dbReference type="OrthoDB" id="6226635at2"/>
<gene>
    <name evidence="2" type="ORF">EMK97_07680</name>
</gene>
<feature type="signal peptide" evidence="1">
    <location>
        <begin position="1"/>
        <end position="25"/>
    </location>
</feature>